<evidence type="ECO:0000313" key="2">
    <source>
        <dbReference type="EMBL" id="TSJ43403.1"/>
    </source>
</evidence>
<keyword evidence="1" id="KW-0812">Transmembrane</keyword>
<evidence type="ECO:0000256" key="1">
    <source>
        <dbReference type="SAM" id="Phobius"/>
    </source>
</evidence>
<name>A0A556MU37_9SPHI</name>
<dbReference type="PROSITE" id="PS51257">
    <property type="entry name" value="PROKAR_LIPOPROTEIN"/>
    <property type="match status" value="1"/>
</dbReference>
<dbReference type="Proteomes" id="UP000318733">
    <property type="component" value="Unassembled WGS sequence"/>
</dbReference>
<accession>A0A556MU37</accession>
<protein>
    <submittedName>
        <fullName evidence="2">Uncharacterized protein</fullName>
    </submittedName>
</protein>
<keyword evidence="1" id="KW-0472">Membrane</keyword>
<dbReference type="AlphaFoldDB" id="A0A556MU37"/>
<gene>
    <name evidence="2" type="ORF">FO440_04205</name>
</gene>
<dbReference type="EMBL" id="VLPK01000001">
    <property type="protein sequence ID" value="TSJ43403.1"/>
    <property type="molecule type" value="Genomic_DNA"/>
</dbReference>
<evidence type="ECO:0000313" key="3">
    <source>
        <dbReference type="Proteomes" id="UP000318733"/>
    </source>
</evidence>
<proteinExistence type="predicted"/>
<comment type="caution">
    <text evidence="2">The sequence shown here is derived from an EMBL/GenBank/DDBJ whole genome shotgun (WGS) entry which is preliminary data.</text>
</comment>
<organism evidence="2 3">
    <name type="scientific">Mucilaginibacter corticis</name>
    <dbReference type="NCBI Taxonomy" id="2597670"/>
    <lineage>
        <taxon>Bacteria</taxon>
        <taxon>Pseudomonadati</taxon>
        <taxon>Bacteroidota</taxon>
        <taxon>Sphingobacteriia</taxon>
        <taxon>Sphingobacteriales</taxon>
        <taxon>Sphingobacteriaceae</taxon>
        <taxon>Mucilaginibacter</taxon>
    </lineage>
</organism>
<reference evidence="2 3" key="1">
    <citation type="submission" date="2019-07" db="EMBL/GenBank/DDBJ databases">
        <authorList>
            <person name="Huq M.A."/>
        </authorList>
    </citation>
    <scope>NUCLEOTIDE SEQUENCE [LARGE SCALE GENOMIC DNA]</scope>
    <source>
        <strain evidence="2 3">MAH-19</strain>
    </source>
</reference>
<keyword evidence="1" id="KW-1133">Transmembrane helix</keyword>
<keyword evidence="3" id="KW-1185">Reference proteome</keyword>
<sequence length="121" mass="13020">MKKLNVSYYIILIAIATFFIAGCSKDSDSGTAIFLGDLAGFWQSGNDSFTFQQDNGQLDGSGEIGGRSGEVTNGVFSKTTVTFNLVFDDDKSVRSYKGTIDKTKKILTLTSSAGKSTFTKQ</sequence>
<dbReference type="RefSeq" id="WP_144246968.1">
    <property type="nucleotide sequence ID" value="NZ_VLPK01000001.1"/>
</dbReference>
<dbReference type="OrthoDB" id="796899at2"/>
<feature type="transmembrane region" description="Helical" evidence="1">
    <location>
        <begin position="6"/>
        <end position="24"/>
    </location>
</feature>